<keyword evidence="2" id="KW-0378">Hydrolase</keyword>
<accession>A0A644WR63</accession>
<comment type="caution">
    <text evidence="4">The sequence shown here is derived from an EMBL/GenBank/DDBJ whole genome shotgun (WGS) entry which is preliminary data.</text>
</comment>
<dbReference type="PROSITE" id="PS51462">
    <property type="entry name" value="NUDIX"/>
    <property type="match status" value="1"/>
</dbReference>
<reference evidence="4" key="1">
    <citation type="submission" date="2019-08" db="EMBL/GenBank/DDBJ databases">
        <authorList>
            <person name="Kucharzyk K."/>
            <person name="Murdoch R.W."/>
            <person name="Higgins S."/>
            <person name="Loffler F."/>
        </authorList>
    </citation>
    <scope>NUCLEOTIDE SEQUENCE</scope>
</reference>
<dbReference type="Gene3D" id="3.90.79.10">
    <property type="entry name" value="Nucleoside Triphosphate Pyrophosphohydrolase"/>
    <property type="match status" value="1"/>
</dbReference>
<organism evidence="4">
    <name type="scientific">bioreactor metagenome</name>
    <dbReference type="NCBI Taxonomy" id="1076179"/>
    <lineage>
        <taxon>unclassified sequences</taxon>
        <taxon>metagenomes</taxon>
        <taxon>ecological metagenomes</taxon>
    </lineage>
</organism>
<dbReference type="EMBL" id="VSSQ01001225">
    <property type="protein sequence ID" value="MPM06396.1"/>
    <property type="molecule type" value="Genomic_DNA"/>
</dbReference>
<dbReference type="InterPro" id="IPR000086">
    <property type="entry name" value="NUDIX_hydrolase_dom"/>
</dbReference>
<dbReference type="InterPro" id="IPR015797">
    <property type="entry name" value="NUDIX_hydrolase-like_dom_sf"/>
</dbReference>
<comment type="cofactor">
    <cofactor evidence="1">
        <name>Mg(2+)</name>
        <dbReference type="ChEBI" id="CHEBI:18420"/>
    </cofactor>
</comment>
<name>A0A644WR63_9ZZZZ</name>
<evidence type="ECO:0000259" key="3">
    <source>
        <dbReference type="PROSITE" id="PS51462"/>
    </source>
</evidence>
<protein>
    <recommendedName>
        <fullName evidence="3">Nudix hydrolase domain-containing protein</fullName>
    </recommendedName>
</protein>
<evidence type="ECO:0000256" key="1">
    <source>
        <dbReference type="ARBA" id="ARBA00001946"/>
    </source>
</evidence>
<gene>
    <name evidence="4" type="ORF">SDC9_52695</name>
</gene>
<feature type="domain" description="Nudix hydrolase" evidence="3">
    <location>
        <begin position="22"/>
        <end position="149"/>
    </location>
</feature>
<evidence type="ECO:0000313" key="4">
    <source>
        <dbReference type="EMBL" id="MPM06396.1"/>
    </source>
</evidence>
<dbReference type="PROSITE" id="PS00893">
    <property type="entry name" value="NUDIX_BOX"/>
    <property type="match status" value="1"/>
</dbReference>
<dbReference type="Pfam" id="PF00293">
    <property type="entry name" value="NUDIX"/>
    <property type="match status" value="1"/>
</dbReference>
<dbReference type="SUPFAM" id="SSF55811">
    <property type="entry name" value="Nudix"/>
    <property type="match status" value="1"/>
</dbReference>
<sequence>MENIFNVDEITFGEKLENTDYFQRKAVYGIVINSEGKIATIETPGGYFLPGGGIENNESHEMCLKREFLEETGYEITVGNYIGRSSMYHIAKNYKYMHGIGFFYFADLYFRKNNGTEKDHKLIWLEPSECINGLFFKHQSWATAKAMNIKGLTIKL</sequence>
<evidence type="ECO:0000256" key="2">
    <source>
        <dbReference type="ARBA" id="ARBA00022801"/>
    </source>
</evidence>
<dbReference type="GO" id="GO:0016787">
    <property type="term" value="F:hydrolase activity"/>
    <property type="evidence" value="ECO:0007669"/>
    <property type="project" value="UniProtKB-KW"/>
</dbReference>
<dbReference type="PANTHER" id="PTHR43046">
    <property type="entry name" value="GDP-MANNOSE MANNOSYL HYDROLASE"/>
    <property type="match status" value="1"/>
</dbReference>
<proteinExistence type="predicted"/>
<dbReference type="PANTHER" id="PTHR43046:SF14">
    <property type="entry name" value="MUTT_NUDIX FAMILY PROTEIN"/>
    <property type="match status" value="1"/>
</dbReference>
<dbReference type="AlphaFoldDB" id="A0A644WR63"/>
<dbReference type="InterPro" id="IPR020084">
    <property type="entry name" value="NUDIX_hydrolase_CS"/>
</dbReference>